<evidence type="ECO:0000313" key="2">
    <source>
        <dbReference type="Proteomes" id="UP000828048"/>
    </source>
</evidence>
<organism evidence="1 2">
    <name type="scientific">Vaccinium darrowii</name>
    <dbReference type="NCBI Taxonomy" id="229202"/>
    <lineage>
        <taxon>Eukaryota</taxon>
        <taxon>Viridiplantae</taxon>
        <taxon>Streptophyta</taxon>
        <taxon>Embryophyta</taxon>
        <taxon>Tracheophyta</taxon>
        <taxon>Spermatophyta</taxon>
        <taxon>Magnoliopsida</taxon>
        <taxon>eudicotyledons</taxon>
        <taxon>Gunneridae</taxon>
        <taxon>Pentapetalae</taxon>
        <taxon>asterids</taxon>
        <taxon>Ericales</taxon>
        <taxon>Ericaceae</taxon>
        <taxon>Vaccinioideae</taxon>
        <taxon>Vaccinieae</taxon>
        <taxon>Vaccinium</taxon>
    </lineage>
</organism>
<sequence>MDIVDQELERLHCPDPGPRDSHVLTMQDSHRLKRIWDNEENAPKDYETFHFRRVKMRLHRAQLPCEASMQLGRRTGLEGLVQVPFIQLDHALVTTLIERWRLETHSFHMGDAEMTVTLQDVEVILGLPVDGDAVMGYLTVIDVKALCTRLLSQVLEDNSERKGQKGATDAKEVTGPMVLVQIWAWKRLPILSPRRVGKRFGQVEGSPLIAKQTPYDDELIDSLPAYCSTGRAIWRAHVPLIFFSTIEMHQPERVRQQFGCRQHVPPLSEAVRCSHGLTLRNGPSKDWSTYHGLEVDMWNGRLGRVDVFDEPDLEGVYPFTDPYVIWLMTSKESFRFLNNNNNNNNNHNKKRESLTDSRINRLKSYNLNQMKTSLKCLPLSDMIHSSTVAPAHDNVDWVNLNVERLPGPGTTFDASAVQVRRMVELDVVRGTEDDVVMGKEDYENDDEGDVDEEEDDDEGGSGGEGGGDGGVAEGGVEERGGGGGGVAEGGAGEEGVHVDRKVIHTDHGLNYRGSRRIYFSIERGINFNTFKEMIIEHISGTEISMALKFPTLSYPNTQYIYTTIEVVNDDGVEMIFDMADRIPGYIPEVFTTILDCGNLSQIEERSLNRSH</sequence>
<name>A0ACB7ZGS8_9ERIC</name>
<accession>A0ACB7ZGS8</accession>
<protein>
    <submittedName>
        <fullName evidence="1">Uncharacterized protein</fullName>
    </submittedName>
</protein>
<evidence type="ECO:0000313" key="1">
    <source>
        <dbReference type="EMBL" id="KAH7865123.1"/>
    </source>
</evidence>
<keyword evidence="2" id="KW-1185">Reference proteome</keyword>
<reference evidence="1 2" key="1">
    <citation type="journal article" date="2021" name="Hortic Res">
        <title>High-quality reference genome and annotation aids understanding of berry development for evergreen blueberry (Vaccinium darrowii).</title>
        <authorList>
            <person name="Yu J."/>
            <person name="Hulse-Kemp A.M."/>
            <person name="Babiker E."/>
            <person name="Staton M."/>
        </authorList>
    </citation>
    <scope>NUCLEOTIDE SEQUENCE [LARGE SCALE GENOMIC DNA]</scope>
    <source>
        <strain evidence="2">cv. NJ 8807/NJ 8810</strain>
        <tissue evidence="1">Young leaf</tissue>
    </source>
</reference>
<dbReference type="EMBL" id="CM037159">
    <property type="protein sequence ID" value="KAH7865123.1"/>
    <property type="molecule type" value="Genomic_DNA"/>
</dbReference>
<comment type="caution">
    <text evidence="1">The sequence shown here is derived from an EMBL/GenBank/DDBJ whole genome shotgun (WGS) entry which is preliminary data.</text>
</comment>
<proteinExistence type="predicted"/>
<dbReference type="Proteomes" id="UP000828048">
    <property type="component" value="Chromosome 9"/>
</dbReference>
<gene>
    <name evidence="1" type="ORF">Vadar_002523</name>
</gene>